<evidence type="ECO:0000256" key="16">
    <source>
        <dbReference type="NCBIfam" id="TIGR00110"/>
    </source>
</evidence>
<evidence type="ECO:0000313" key="19">
    <source>
        <dbReference type="EMBL" id="PHN16319.1"/>
    </source>
</evidence>
<evidence type="ECO:0000256" key="15">
    <source>
        <dbReference type="ARBA" id="ARBA00034078"/>
    </source>
</evidence>
<keyword evidence="4" id="KW-0001">2Fe-2S</keyword>
<dbReference type="SUPFAM" id="SSF52016">
    <property type="entry name" value="LeuD/IlvD-like"/>
    <property type="match status" value="1"/>
</dbReference>
<sequence length="555" mass="59597">MKYNSKSVTKGYVRTANRSMFYALGCSLKEFKKPIVGIANGYSTITPCNAGLQRITTTVSNLLNRHGTIAQSFGVPTVSDGISMGTSGMRYSLVSREVIADSIEVCALGQSMDGLIVVGGCDKNLPGGLMALIRVNVPSIYIYGGTILPGYWKGKALTIVSSFEAVGKLNTQALTHEDFTEIEKHSCPTTGSCGGMYTANTMSASFESLGISLFYSSTMANPTTEKIRSSRLSAKYLMKLLRLGVNPTILITRKAVENAITVVLYIGGSTNAILHYLAIANSVRVRLTLDDIETIRKRTPVTCNLKPSGTHATTDLHNVGGIPQVLKRLSSQELLHKACATVTGRTLGEELNRIKLATQCIYNVILPINKPLHQQGHLLVLKGNLAVFGAVAKTLGVKRRSITGRAKVFNDEESTTKSILDDSVTAGNIVIIRYLGPKGGPGMPEMLSPTSALVGKGLGDKVCLITDGRFSGGSWGIVVGHVAPEAFVGGPIALVKNNDLITVDLSEALIHLHVSNPVLLKRRKLWRLPIVENRRGILKRYAEVVNQSSFGSVTV</sequence>
<feature type="domain" description="Dihydroxy-acid/6-phosphogluconate dehydratase N-terminal" evidence="17">
    <location>
        <begin position="33"/>
        <end position="349"/>
    </location>
</feature>
<keyword evidence="9 19" id="KW-0456">Lyase</keyword>
<keyword evidence="8" id="KW-0411">Iron-sulfur</keyword>
<evidence type="ECO:0000256" key="4">
    <source>
        <dbReference type="ARBA" id="ARBA00022714"/>
    </source>
</evidence>
<comment type="catalytic activity">
    <reaction evidence="11">
        <text>(2R)-2,3-dihydroxy-3-methylbutanoate = 3-methyl-2-oxobutanoate + H2O</text>
        <dbReference type="Rhea" id="RHEA:24809"/>
        <dbReference type="ChEBI" id="CHEBI:11851"/>
        <dbReference type="ChEBI" id="CHEBI:15377"/>
        <dbReference type="ChEBI" id="CHEBI:49072"/>
        <dbReference type="EC" id="4.2.1.9"/>
    </reaction>
    <physiologicalReaction direction="left-to-right" evidence="11">
        <dbReference type="Rhea" id="RHEA:24810"/>
    </physiologicalReaction>
</comment>
<evidence type="ECO:0000256" key="5">
    <source>
        <dbReference type="ARBA" id="ARBA00022723"/>
    </source>
</evidence>
<dbReference type="InterPro" id="IPR020558">
    <property type="entry name" value="DiOHA_6PGluconate_deHydtase_CS"/>
</dbReference>
<comment type="similarity">
    <text evidence="2">Belongs to the IlvD/Edd family.</text>
</comment>
<dbReference type="InterPro" id="IPR042096">
    <property type="entry name" value="Dihydro-acid_dehy_C"/>
</dbReference>
<dbReference type="GO" id="GO:0009097">
    <property type="term" value="P:isoleucine biosynthetic process"/>
    <property type="evidence" value="ECO:0007669"/>
    <property type="project" value="UniProtKB-UniPathway"/>
</dbReference>
<dbReference type="OrthoDB" id="9807077at2"/>
<keyword evidence="10" id="KW-0100">Branched-chain amino acid biosynthesis</keyword>
<dbReference type="SUPFAM" id="SSF143975">
    <property type="entry name" value="IlvD/EDD N-terminal domain-like"/>
    <property type="match status" value="1"/>
</dbReference>
<dbReference type="PROSITE" id="PS00887">
    <property type="entry name" value="ILVD_EDD_2"/>
    <property type="match status" value="1"/>
</dbReference>
<dbReference type="GO" id="GO:0051537">
    <property type="term" value="F:2 iron, 2 sulfur cluster binding"/>
    <property type="evidence" value="ECO:0007669"/>
    <property type="project" value="UniProtKB-KW"/>
</dbReference>
<name>A0A2G0V777_9PROT</name>
<keyword evidence="7" id="KW-0408">Iron</keyword>
<evidence type="ECO:0000256" key="13">
    <source>
        <dbReference type="ARBA" id="ARBA00029437"/>
    </source>
</evidence>
<dbReference type="Pfam" id="PF24877">
    <property type="entry name" value="ILV_EDD_C"/>
    <property type="match status" value="1"/>
</dbReference>
<dbReference type="UniPathway" id="UPA00049">
    <property type="reaction ID" value="UER00061"/>
</dbReference>
<organism evidence="19 20">
    <name type="scientific">Candidatus Tremblayella phenacoccinincola</name>
    <dbReference type="NCBI Taxonomy" id="1010676"/>
    <lineage>
        <taxon>Bacteria</taxon>
        <taxon>Pseudomonadati</taxon>
        <taxon>Pseudomonadota</taxon>
        <taxon>Betaproteobacteria</taxon>
        <taxon>Candidatus Tremblayella</taxon>
    </lineage>
</organism>
<evidence type="ECO:0000256" key="10">
    <source>
        <dbReference type="ARBA" id="ARBA00023304"/>
    </source>
</evidence>
<dbReference type="EMBL" id="MKGN01000007">
    <property type="protein sequence ID" value="PHN16319.1"/>
    <property type="molecule type" value="Genomic_DNA"/>
</dbReference>
<dbReference type="GO" id="GO:0009099">
    <property type="term" value="P:L-valine biosynthetic process"/>
    <property type="evidence" value="ECO:0007669"/>
    <property type="project" value="UniProtKB-UniPathway"/>
</dbReference>
<evidence type="ECO:0000256" key="1">
    <source>
        <dbReference type="ARBA" id="ARBA00001946"/>
    </source>
</evidence>
<evidence type="ECO:0000256" key="8">
    <source>
        <dbReference type="ARBA" id="ARBA00023014"/>
    </source>
</evidence>
<keyword evidence="6" id="KW-0460">Magnesium</keyword>
<comment type="pathway">
    <text evidence="12">Amino-acid biosynthesis; L-valine biosynthesis; L-valine from pyruvate: step 3/4.</text>
</comment>
<keyword evidence="3" id="KW-0028">Amino-acid biosynthesis</keyword>
<dbReference type="GO" id="GO:0046872">
    <property type="term" value="F:metal ion binding"/>
    <property type="evidence" value="ECO:0007669"/>
    <property type="project" value="UniProtKB-KW"/>
</dbReference>
<dbReference type="AlphaFoldDB" id="A0A2G0V777"/>
<evidence type="ECO:0000256" key="6">
    <source>
        <dbReference type="ARBA" id="ARBA00022842"/>
    </source>
</evidence>
<evidence type="ECO:0000256" key="9">
    <source>
        <dbReference type="ARBA" id="ARBA00023239"/>
    </source>
</evidence>
<evidence type="ECO:0000256" key="7">
    <source>
        <dbReference type="ARBA" id="ARBA00023004"/>
    </source>
</evidence>
<dbReference type="InterPro" id="IPR037237">
    <property type="entry name" value="IlvD/EDD_N"/>
</dbReference>
<dbReference type="PANTHER" id="PTHR21000:SF5">
    <property type="entry name" value="DIHYDROXY-ACID DEHYDRATASE, MITOCHONDRIAL"/>
    <property type="match status" value="1"/>
</dbReference>
<evidence type="ECO:0000256" key="12">
    <source>
        <dbReference type="ARBA" id="ARBA00029436"/>
    </source>
</evidence>
<evidence type="ECO:0000256" key="2">
    <source>
        <dbReference type="ARBA" id="ARBA00006486"/>
    </source>
</evidence>
<comment type="cofactor">
    <cofactor evidence="1">
        <name>Mg(2+)</name>
        <dbReference type="ChEBI" id="CHEBI:18420"/>
    </cofactor>
</comment>
<dbReference type="NCBIfam" id="NF002068">
    <property type="entry name" value="PRK00911.1"/>
    <property type="match status" value="1"/>
</dbReference>
<gene>
    <name evidence="19" type="primary">ilvD</name>
    <name evidence="19" type="ORF">TPPER_00061</name>
</gene>
<evidence type="ECO:0000256" key="14">
    <source>
        <dbReference type="ARBA" id="ARBA00029490"/>
    </source>
</evidence>
<evidence type="ECO:0000313" key="20">
    <source>
        <dbReference type="Proteomes" id="UP000222818"/>
    </source>
</evidence>
<feature type="domain" description="Dihydroxy-acid/6-phosphogluconate dehydratase C-terminal" evidence="18">
    <location>
        <begin position="363"/>
        <end position="551"/>
    </location>
</feature>
<dbReference type="Gene3D" id="3.50.30.80">
    <property type="entry name" value="IlvD/EDD C-terminal domain-like"/>
    <property type="match status" value="1"/>
</dbReference>
<protein>
    <recommendedName>
        <fullName evidence="14 16">Dihydroxy-acid dehydratase</fullName>
        <ecNumber evidence="14 16">4.2.1.9</ecNumber>
    </recommendedName>
</protein>
<proteinExistence type="inferred from homology"/>
<evidence type="ECO:0000259" key="18">
    <source>
        <dbReference type="Pfam" id="PF24877"/>
    </source>
</evidence>
<keyword evidence="5" id="KW-0479">Metal-binding</keyword>
<dbReference type="RefSeq" id="WP_099336805.1">
    <property type="nucleotide sequence ID" value="NZ_MKGN01000007.1"/>
</dbReference>
<comment type="cofactor">
    <cofactor evidence="15">
        <name>[2Fe-2S] cluster</name>
        <dbReference type="ChEBI" id="CHEBI:190135"/>
    </cofactor>
</comment>
<dbReference type="GO" id="GO:0004160">
    <property type="term" value="F:dihydroxy-acid dehydratase activity"/>
    <property type="evidence" value="ECO:0007669"/>
    <property type="project" value="UniProtKB-UniRule"/>
</dbReference>
<dbReference type="NCBIfam" id="TIGR00110">
    <property type="entry name" value="ilvD"/>
    <property type="match status" value="1"/>
</dbReference>
<dbReference type="InterPro" id="IPR004404">
    <property type="entry name" value="DihydroxyA_deHydtase"/>
</dbReference>
<evidence type="ECO:0000259" key="17">
    <source>
        <dbReference type="Pfam" id="PF00920"/>
    </source>
</evidence>
<dbReference type="InterPro" id="IPR050165">
    <property type="entry name" value="DHAD_IlvD/Edd"/>
</dbReference>
<dbReference type="Pfam" id="PF00920">
    <property type="entry name" value="ILVD_EDD_N"/>
    <property type="match status" value="1"/>
</dbReference>
<dbReference type="InterPro" id="IPR000581">
    <property type="entry name" value="ILV_EDD_N"/>
</dbReference>
<comment type="caution">
    <text evidence="19">The sequence shown here is derived from an EMBL/GenBank/DDBJ whole genome shotgun (WGS) entry which is preliminary data.</text>
</comment>
<dbReference type="FunFam" id="3.50.30.80:FF:000001">
    <property type="entry name" value="Dihydroxy-acid dehydratase"/>
    <property type="match status" value="1"/>
</dbReference>
<dbReference type="PROSITE" id="PS00886">
    <property type="entry name" value="ILVD_EDD_1"/>
    <property type="match status" value="1"/>
</dbReference>
<evidence type="ECO:0000256" key="3">
    <source>
        <dbReference type="ARBA" id="ARBA00022605"/>
    </source>
</evidence>
<dbReference type="UniPathway" id="UPA00047">
    <property type="reaction ID" value="UER00057"/>
</dbReference>
<dbReference type="Proteomes" id="UP000222818">
    <property type="component" value="Unassembled WGS sequence"/>
</dbReference>
<dbReference type="PANTHER" id="PTHR21000">
    <property type="entry name" value="DIHYDROXY-ACID DEHYDRATASE DAD"/>
    <property type="match status" value="1"/>
</dbReference>
<comment type="pathway">
    <text evidence="13">Amino-acid biosynthesis; L-isoleucine biosynthesis; L-isoleucine from 2-oxobutanoate: step 3/4.</text>
</comment>
<accession>A0A2G0V777</accession>
<evidence type="ECO:0000256" key="11">
    <source>
        <dbReference type="ARBA" id="ARBA00029304"/>
    </source>
</evidence>
<dbReference type="EC" id="4.2.1.9" evidence="14 16"/>
<dbReference type="InterPro" id="IPR056740">
    <property type="entry name" value="ILV_EDD_C"/>
</dbReference>
<reference evidence="19 20" key="1">
    <citation type="journal article" date="2017" name="ISME J.">
        <title>Tremblaya phenacola PPER: an evolutionary beta-gammaproteobacterium collage.</title>
        <authorList>
            <person name="Gil R."/>
            <person name="Vargas-Chavez C."/>
            <person name="Lopez-Madrigal S."/>
            <person name="Santos-Garcia D."/>
            <person name="Latorre A."/>
            <person name="Moya A."/>
        </authorList>
    </citation>
    <scope>NUCLEOTIDE SEQUENCE [LARGE SCALE GENOMIC DNA]</scope>
    <source>
        <strain evidence="19 20">PPER</strain>
    </source>
</reference>
<keyword evidence="20" id="KW-1185">Reference proteome</keyword>